<dbReference type="PANTHER" id="PTHR23310">
    <property type="entry name" value="ACYL-COA-BINDING PROTEIN, ACBP"/>
    <property type="match status" value="1"/>
</dbReference>
<feature type="domain" description="ACB" evidence="3">
    <location>
        <begin position="44"/>
        <end position="133"/>
    </location>
</feature>
<evidence type="ECO:0000259" key="3">
    <source>
        <dbReference type="PROSITE" id="PS51228"/>
    </source>
</evidence>
<comment type="similarity">
    <text evidence="1">Belongs to the ACBP family.</text>
</comment>
<dbReference type="eggNOG" id="KOG0817">
    <property type="taxonomic scope" value="Eukaryota"/>
</dbReference>
<dbReference type="OrthoDB" id="346910at2759"/>
<dbReference type="Gene3D" id="1.20.80.10">
    <property type="match status" value="1"/>
</dbReference>
<dbReference type="STRING" id="1305764.R9P878"/>
<dbReference type="GeneID" id="24110410"/>
<keyword evidence="2" id="KW-0446">Lipid-binding</keyword>
<dbReference type="InterPro" id="IPR000582">
    <property type="entry name" value="Acyl-CoA-binding_protein"/>
</dbReference>
<reference evidence="5" key="1">
    <citation type="journal article" date="2013" name="Genome Announc.">
        <title>Draft genome sequence of the basidiomycetous yeast-like fungus Pseudozyma hubeiensis SY62, which produces an abundant amount of the biosurfactant mannosylerythritol lipids.</title>
        <authorList>
            <person name="Konishi M."/>
            <person name="Hatada Y."/>
            <person name="Horiuchi J."/>
        </authorList>
    </citation>
    <scope>NUCLEOTIDE SEQUENCE [LARGE SCALE GENOMIC DNA]</scope>
    <source>
        <strain evidence="5">SY62</strain>
    </source>
</reference>
<gene>
    <name evidence="4" type="ORF">PHSY_005130</name>
</gene>
<dbReference type="EMBL" id="DF238810">
    <property type="protein sequence ID" value="GAC97544.1"/>
    <property type="molecule type" value="Genomic_DNA"/>
</dbReference>
<dbReference type="Pfam" id="PF00887">
    <property type="entry name" value="ACBP"/>
    <property type="match status" value="1"/>
</dbReference>
<evidence type="ECO:0000256" key="1">
    <source>
        <dbReference type="ARBA" id="ARBA00005567"/>
    </source>
</evidence>
<name>R9P878_PSEHS</name>
<dbReference type="RefSeq" id="XP_012191131.1">
    <property type="nucleotide sequence ID" value="XM_012335741.1"/>
</dbReference>
<organism evidence="4 5">
    <name type="scientific">Pseudozyma hubeiensis (strain SY62)</name>
    <name type="common">Yeast</name>
    <dbReference type="NCBI Taxonomy" id="1305764"/>
    <lineage>
        <taxon>Eukaryota</taxon>
        <taxon>Fungi</taxon>
        <taxon>Dikarya</taxon>
        <taxon>Basidiomycota</taxon>
        <taxon>Ustilaginomycotina</taxon>
        <taxon>Ustilaginomycetes</taxon>
        <taxon>Ustilaginales</taxon>
        <taxon>Ustilaginaceae</taxon>
        <taxon>Pseudozyma</taxon>
    </lineage>
</organism>
<dbReference type="PRINTS" id="PR00689">
    <property type="entry name" value="ACOABINDINGP"/>
</dbReference>
<dbReference type="FunFam" id="1.20.80.10:FF:000010">
    <property type="entry name" value="Acyl-CoA-binding domain-containing protein 5"/>
    <property type="match status" value="1"/>
</dbReference>
<dbReference type="PANTHER" id="PTHR23310:SF62">
    <property type="entry name" value="ACYL-COA BINDING PROTEIN 1, ISOFORM A"/>
    <property type="match status" value="1"/>
</dbReference>
<dbReference type="HOGENOM" id="CLU_118853_1_0_1"/>
<evidence type="ECO:0000256" key="2">
    <source>
        <dbReference type="ARBA" id="ARBA00023121"/>
    </source>
</evidence>
<evidence type="ECO:0000313" key="4">
    <source>
        <dbReference type="EMBL" id="GAC97544.1"/>
    </source>
</evidence>
<keyword evidence="5" id="KW-1185">Reference proteome</keyword>
<dbReference type="AlphaFoldDB" id="R9P878"/>
<dbReference type="SUPFAM" id="SSF47027">
    <property type="entry name" value="Acyl-CoA binding protein"/>
    <property type="match status" value="1"/>
</dbReference>
<dbReference type="PROSITE" id="PS51228">
    <property type="entry name" value="ACB_2"/>
    <property type="match status" value="1"/>
</dbReference>
<dbReference type="InterPro" id="IPR014352">
    <property type="entry name" value="FERM/acyl-CoA-bd_prot_sf"/>
</dbReference>
<dbReference type="CDD" id="cd00435">
    <property type="entry name" value="ACBP"/>
    <property type="match status" value="1"/>
</dbReference>
<accession>R9P878</accession>
<proteinExistence type="inferred from homology"/>
<sequence length="147" mass="16379">MRMDLLLSADYPAGSRFSSLPLPHTILHPYIHPDSKATSHIMSAEAKFNKAVSIVGSLPKDGPVQPTQDDQLKFYGYYKQATIGDVNTKKPGMFDLTGKYKWEAWNKNQGMSKEDAQKAYVEALLAILKKHEGEGDSSDYIQQIESA</sequence>
<dbReference type="GO" id="GO:0000062">
    <property type="term" value="F:fatty-acyl-CoA binding"/>
    <property type="evidence" value="ECO:0007669"/>
    <property type="project" value="InterPro"/>
</dbReference>
<evidence type="ECO:0000313" key="5">
    <source>
        <dbReference type="Proteomes" id="UP000014071"/>
    </source>
</evidence>
<protein>
    <recommendedName>
        <fullName evidence="3">ACB domain-containing protein</fullName>
    </recommendedName>
</protein>
<dbReference type="Proteomes" id="UP000014071">
    <property type="component" value="Unassembled WGS sequence"/>
</dbReference>
<dbReference type="InterPro" id="IPR035984">
    <property type="entry name" value="Acyl-CoA-binding_sf"/>
</dbReference>
<dbReference type="GO" id="GO:0006631">
    <property type="term" value="P:fatty acid metabolic process"/>
    <property type="evidence" value="ECO:0007669"/>
    <property type="project" value="TreeGrafter"/>
</dbReference>